<dbReference type="PANTHER" id="PTHR10828">
    <property type="entry name" value="M-PHASE INDUCER PHOSPHATASE DUAL SPECIFICITY PHOSPHATASE CDC25"/>
    <property type="match status" value="1"/>
</dbReference>
<dbReference type="InterPro" id="IPR036873">
    <property type="entry name" value="Rhodanese-like_dom_sf"/>
</dbReference>
<sequence>MAPVYPTSPDAESTGEALGNNREHVDPIPEYLSHGNLAEGETVVYLGCGRGIDVFLAASKLGPNGSVIGLDSSEDMISLARKSAAVKRLTPPQVTFVQALLNENLPLESNSVDCILSKCVAHFTAPDGRASLLKEVTRILKPGGRVVLVDIVAKKPIPNNVNNNIATHLPRFSDAIIVEEYQSILEEAGLSDAQIFETKDDLNIYDQTRQVGKLTCDINEWVGAYQISAVKLGPPVDKPSTVLYRWWDAYPTAKSSPSFMTAEEVVALKKEPASSAEFTVIDVRRGDHGGGHVRGSDNWAAQTFYDDLPAFYEKYKNTPKVIFYCSKSNGRGPRCAGWYQDYLDSQAEDHKSTAYVLKGGVKNWLAQYGDHDDLVDRD</sequence>
<dbReference type="InterPro" id="IPR025714">
    <property type="entry name" value="Methyltranfer_dom"/>
</dbReference>
<evidence type="ECO:0000256" key="1">
    <source>
        <dbReference type="SAM" id="MobiDB-lite"/>
    </source>
</evidence>
<evidence type="ECO:0000313" key="3">
    <source>
        <dbReference type="EMBL" id="KIM46648.1"/>
    </source>
</evidence>
<dbReference type="SUPFAM" id="SSF52821">
    <property type="entry name" value="Rhodanese/Cell cycle control phosphatase"/>
    <property type="match status" value="1"/>
</dbReference>
<gene>
    <name evidence="3" type="ORF">M413DRAFT_23031</name>
</gene>
<dbReference type="STRING" id="686832.A0A0C2YA13"/>
<dbReference type="EMBL" id="KN831770">
    <property type="protein sequence ID" value="KIM46648.1"/>
    <property type="molecule type" value="Genomic_DNA"/>
</dbReference>
<dbReference type="CDD" id="cd02440">
    <property type="entry name" value="AdoMet_MTases"/>
    <property type="match status" value="1"/>
</dbReference>
<feature type="region of interest" description="Disordered" evidence="1">
    <location>
        <begin position="1"/>
        <end position="25"/>
    </location>
</feature>
<dbReference type="GO" id="GO:0005737">
    <property type="term" value="C:cytoplasm"/>
    <property type="evidence" value="ECO:0007669"/>
    <property type="project" value="TreeGrafter"/>
</dbReference>
<accession>A0A0C2YA13</accession>
<dbReference type="Pfam" id="PF00581">
    <property type="entry name" value="Rhodanese"/>
    <property type="match status" value="1"/>
</dbReference>
<dbReference type="PANTHER" id="PTHR10828:SF50">
    <property type="entry name" value="REDUCTASE (ARC2), PUTATIVE (AFU_ORTHOLOGUE AFUA_6G13400)-RELATED"/>
    <property type="match status" value="1"/>
</dbReference>
<protein>
    <recommendedName>
        <fullName evidence="2">Rhodanese domain-containing protein</fullName>
    </recommendedName>
</protein>
<proteinExistence type="predicted"/>
<dbReference type="Proteomes" id="UP000053424">
    <property type="component" value="Unassembled WGS sequence"/>
</dbReference>
<dbReference type="Gene3D" id="3.40.250.10">
    <property type="entry name" value="Rhodanese-like domain"/>
    <property type="match status" value="1"/>
</dbReference>
<name>A0A0C2YA13_HEBCY</name>
<dbReference type="SMART" id="SM00450">
    <property type="entry name" value="RHOD"/>
    <property type="match status" value="1"/>
</dbReference>
<dbReference type="InterPro" id="IPR029063">
    <property type="entry name" value="SAM-dependent_MTases_sf"/>
</dbReference>
<reference evidence="3 4" key="1">
    <citation type="submission" date="2014-04" db="EMBL/GenBank/DDBJ databases">
        <authorList>
            <consortium name="DOE Joint Genome Institute"/>
            <person name="Kuo A."/>
            <person name="Gay G."/>
            <person name="Dore J."/>
            <person name="Kohler A."/>
            <person name="Nagy L.G."/>
            <person name="Floudas D."/>
            <person name="Copeland A."/>
            <person name="Barry K.W."/>
            <person name="Cichocki N."/>
            <person name="Veneault-Fourrey C."/>
            <person name="LaButti K."/>
            <person name="Lindquist E.A."/>
            <person name="Lipzen A."/>
            <person name="Lundell T."/>
            <person name="Morin E."/>
            <person name="Murat C."/>
            <person name="Sun H."/>
            <person name="Tunlid A."/>
            <person name="Henrissat B."/>
            <person name="Grigoriev I.V."/>
            <person name="Hibbett D.S."/>
            <person name="Martin F."/>
            <person name="Nordberg H.P."/>
            <person name="Cantor M.N."/>
            <person name="Hua S.X."/>
        </authorList>
    </citation>
    <scope>NUCLEOTIDE SEQUENCE [LARGE SCALE GENOMIC DNA]</scope>
    <source>
        <strain evidence="4">h7</strain>
    </source>
</reference>
<dbReference type="OrthoDB" id="8300214at2759"/>
<keyword evidence="4" id="KW-1185">Reference proteome</keyword>
<organism evidence="3 4">
    <name type="scientific">Hebeloma cylindrosporum</name>
    <dbReference type="NCBI Taxonomy" id="76867"/>
    <lineage>
        <taxon>Eukaryota</taxon>
        <taxon>Fungi</taxon>
        <taxon>Dikarya</taxon>
        <taxon>Basidiomycota</taxon>
        <taxon>Agaricomycotina</taxon>
        <taxon>Agaricomycetes</taxon>
        <taxon>Agaricomycetidae</taxon>
        <taxon>Agaricales</taxon>
        <taxon>Agaricineae</taxon>
        <taxon>Hymenogastraceae</taxon>
        <taxon>Hebeloma</taxon>
    </lineage>
</organism>
<dbReference type="PROSITE" id="PS50206">
    <property type="entry name" value="RHODANESE_3"/>
    <property type="match status" value="1"/>
</dbReference>
<dbReference type="AlphaFoldDB" id="A0A0C2YA13"/>
<dbReference type="Pfam" id="PF13847">
    <property type="entry name" value="Methyltransf_31"/>
    <property type="match status" value="1"/>
</dbReference>
<dbReference type="GO" id="GO:0004725">
    <property type="term" value="F:protein tyrosine phosphatase activity"/>
    <property type="evidence" value="ECO:0007669"/>
    <property type="project" value="TreeGrafter"/>
</dbReference>
<dbReference type="GO" id="GO:0005634">
    <property type="term" value="C:nucleus"/>
    <property type="evidence" value="ECO:0007669"/>
    <property type="project" value="TreeGrafter"/>
</dbReference>
<feature type="domain" description="Rhodanese" evidence="2">
    <location>
        <begin position="274"/>
        <end position="373"/>
    </location>
</feature>
<dbReference type="Gene3D" id="3.40.50.150">
    <property type="entry name" value="Vaccinia Virus protein VP39"/>
    <property type="match status" value="1"/>
</dbReference>
<evidence type="ECO:0000259" key="2">
    <source>
        <dbReference type="PROSITE" id="PS50206"/>
    </source>
</evidence>
<dbReference type="HOGENOM" id="CLU_052868_3_1_1"/>
<dbReference type="SUPFAM" id="SSF53335">
    <property type="entry name" value="S-adenosyl-L-methionine-dependent methyltransferases"/>
    <property type="match status" value="1"/>
</dbReference>
<reference evidence="4" key="2">
    <citation type="submission" date="2015-01" db="EMBL/GenBank/DDBJ databases">
        <title>Evolutionary Origins and Diversification of the Mycorrhizal Mutualists.</title>
        <authorList>
            <consortium name="DOE Joint Genome Institute"/>
            <consortium name="Mycorrhizal Genomics Consortium"/>
            <person name="Kohler A."/>
            <person name="Kuo A."/>
            <person name="Nagy L.G."/>
            <person name="Floudas D."/>
            <person name="Copeland A."/>
            <person name="Barry K.W."/>
            <person name="Cichocki N."/>
            <person name="Veneault-Fourrey C."/>
            <person name="LaButti K."/>
            <person name="Lindquist E.A."/>
            <person name="Lipzen A."/>
            <person name="Lundell T."/>
            <person name="Morin E."/>
            <person name="Murat C."/>
            <person name="Riley R."/>
            <person name="Ohm R."/>
            <person name="Sun H."/>
            <person name="Tunlid A."/>
            <person name="Henrissat B."/>
            <person name="Grigoriev I.V."/>
            <person name="Hibbett D.S."/>
            <person name="Martin F."/>
        </authorList>
    </citation>
    <scope>NUCLEOTIDE SEQUENCE [LARGE SCALE GENOMIC DNA]</scope>
    <source>
        <strain evidence="4">h7</strain>
    </source>
</reference>
<dbReference type="InterPro" id="IPR001763">
    <property type="entry name" value="Rhodanese-like_dom"/>
</dbReference>
<evidence type="ECO:0000313" key="4">
    <source>
        <dbReference type="Proteomes" id="UP000053424"/>
    </source>
</evidence>